<keyword evidence="3" id="KW-1185">Reference proteome</keyword>
<dbReference type="PANTHER" id="PTHR24209:SF28">
    <property type="entry name" value="PROTEIN DA1-RELATED 4-RELATED"/>
    <property type="match status" value="1"/>
</dbReference>
<dbReference type="GeneID" id="108820144"/>
<dbReference type="KEGG" id="rsz:108820144"/>
<dbReference type="InterPro" id="IPR045218">
    <property type="entry name" value="DA1-like"/>
</dbReference>
<accession>A0A6J0KLZ4</accession>
<sequence>MEISINEEEGRIIHHKRIEDEEETETDRTKEDGLTIAEQTREFVCLRCHKPILTNEASKTKRKFHRRCYKEHCRPYCYVCRKKIPSTKEGIKYHKHPYWEEKYCPSHDGDETAKCCSCERLQACGTEYQMLADNRWLCEECKESAVMDTDESQSLHIEIREFFKGLNMKVEKVFPLILVDQQALNKAEEEKVSQYGVVTRGLCMSEEKIVPRIPRGANKQLIGMARESQRFVRECNVTAILILYGLPRLLTGYILAHEMMHAYLRLKGYRNLKTDLEEGICQVLGRMWLESQRFSSSNASSSASSSRTPPPDTTSTKGDQSDFEKKLVEFCIHQIETDESPIYGDGFKKVYEMLVSNHYNLKDTLKSIAIASKTLQDSKF</sequence>
<reference evidence="4" key="2">
    <citation type="submission" date="2025-08" db="UniProtKB">
        <authorList>
            <consortium name="RefSeq"/>
        </authorList>
    </citation>
    <scope>IDENTIFICATION</scope>
    <source>
        <tissue evidence="4">Leaf</tissue>
    </source>
</reference>
<dbReference type="RefSeq" id="XP_018448623.1">
    <property type="nucleotide sequence ID" value="XM_018593121.1"/>
</dbReference>
<evidence type="ECO:0000256" key="1">
    <source>
        <dbReference type="SAM" id="MobiDB-lite"/>
    </source>
</evidence>
<feature type="domain" description="Protein DA1-like" evidence="2">
    <location>
        <begin position="165"/>
        <end position="369"/>
    </location>
</feature>
<dbReference type="Proteomes" id="UP000504610">
    <property type="component" value="Chromosome 8"/>
</dbReference>
<organism evidence="3 4">
    <name type="scientific">Raphanus sativus</name>
    <name type="common">Radish</name>
    <name type="synonym">Raphanus raphanistrum var. sativus</name>
    <dbReference type="NCBI Taxonomy" id="3726"/>
    <lineage>
        <taxon>Eukaryota</taxon>
        <taxon>Viridiplantae</taxon>
        <taxon>Streptophyta</taxon>
        <taxon>Embryophyta</taxon>
        <taxon>Tracheophyta</taxon>
        <taxon>Spermatophyta</taxon>
        <taxon>Magnoliopsida</taxon>
        <taxon>eudicotyledons</taxon>
        <taxon>Gunneridae</taxon>
        <taxon>Pentapetalae</taxon>
        <taxon>rosids</taxon>
        <taxon>malvids</taxon>
        <taxon>Brassicales</taxon>
        <taxon>Brassicaceae</taxon>
        <taxon>Brassiceae</taxon>
        <taxon>Raphanus</taxon>
    </lineage>
</organism>
<gene>
    <name evidence="4" type="primary">LOC108820144</name>
</gene>
<feature type="region of interest" description="Disordered" evidence="1">
    <location>
        <begin position="1"/>
        <end position="32"/>
    </location>
</feature>
<dbReference type="PANTHER" id="PTHR24209">
    <property type="entry name" value="PROTEIN DA1-RELATED 2"/>
    <property type="match status" value="1"/>
</dbReference>
<dbReference type="Pfam" id="PF12315">
    <property type="entry name" value="DA1-like"/>
    <property type="match status" value="1"/>
</dbReference>
<protein>
    <submittedName>
        <fullName evidence="4">Protein DA1-related 4-like</fullName>
    </submittedName>
</protein>
<dbReference type="AlphaFoldDB" id="A0A6J0KLZ4"/>
<dbReference type="OrthoDB" id="1112565at2759"/>
<evidence type="ECO:0000259" key="2">
    <source>
        <dbReference type="Pfam" id="PF12315"/>
    </source>
</evidence>
<reference evidence="3" key="1">
    <citation type="journal article" date="2019" name="Database">
        <title>The radish genome database (RadishGD): an integrated information resource for radish genomics.</title>
        <authorList>
            <person name="Yu H.J."/>
            <person name="Baek S."/>
            <person name="Lee Y.J."/>
            <person name="Cho A."/>
            <person name="Mun J.H."/>
        </authorList>
    </citation>
    <scope>NUCLEOTIDE SEQUENCE [LARGE SCALE GENOMIC DNA]</scope>
    <source>
        <strain evidence="3">cv. WK10039</strain>
    </source>
</reference>
<dbReference type="GO" id="GO:0043130">
    <property type="term" value="F:ubiquitin binding"/>
    <property type="evidence" value="ECO:0007669"/>
    <property type="project" value="TreeGrafter"/>
</dbReference>
<name>A0A6J0KLZ4_RAPSA</name>
<evidence type="ECO:0000313" key="3">
    <source>
        <dbReference type="Proteomes" id="UP000504610"/>
    </source>
</evidence>
<evidence type="ECO:0000313" key="4">
    <source>
        <dbReference type="RefSeq" id="XP_018448623.1"/>
    </source>
</evidence>
<proteinExistence type="predicted"/>
<feature type="region of interest" description="Disordered" evidence="1">
    <location>
        <begin position="297"/>
        <end position="321"/>
    </location>
</feature>
<feature type="compositionally biased region" description="Low complexity" evidence="1">
    <location>
        <begin position="297"/>
        <end position="306"/>
    </location>
</feature>
<dbReference type="InterPro" id="IPR022087">
    <property type="entry name" value="DA1-like_dom"/>
</dbReference>